<dbReference type="PANTHER" id="PTHR34071:SF2">
    <property type="entry name" value="FLAVIN-NUCLEOTIDE-BINDING PROTEIN"/>
    <property type="match status" value="1"/>
</dbReference>
<evidence type="ECO:0000313" key="3">
    <source>
        <dbReference type="Proteomes" id="UP000245474"/>
    </source>
</evidence>
<dbReference type="Pfam" id="PF12900">
    <property type="entry name" value="Pyridox_ox_2"/>
    <property type="match status" value="1"/>
</dbReference>
<dbReference type="EMBL" id="QFFI01000045">
    <property type="protein sequence ID" value="PWG61179.1"/>
    <property type="molecule type" value="Genomic_DNA"/>
</dbReference>
<comment type="caution">
    <text evidence="2">The sequence shown here is derived from an EMBL/GenBank/DDBJ whole genome shotgun (WGS) entry which is preliminary data.</text>
</comment>
<reference evidence="2 3" key="1">
    <citation type="submission" date="2018-05" db="EMBL/GenBank/DDBJ databases">
        <title>Spiribacter halobius sp. nov., a moderately halophilic bacterium isolated from marine solar saltern.</title>
        <authorList>
            <person name="Zheng W.-S."/>
            <person name="Lu D.-C."/>
            <person name="Du Z.-J."/>
        </authorList>
    </citation>
    <scope>NUCLEOTIDE SEQUENCE [LARGE SCALE GENOMIC DNA]</scope>
    <source>
        <strain evidence="2 3">E85</strain>
    </source>
</reference>
<dbReference type="Proteomes" id="UP000245474">
    <property type="component" value="Unassembled WGS sequence"/>
</dbReference>
<dbReference type="PANTHER" id="PTHR34071">
    <property type="entry name" value="5-NITROIMIDAZOLE ANTIBIOTICS RESISTANCE PROTEIN, NIMA-FAMILY-RELATED PROTEIN-RELATED"/>
    <property type="match status" value="1"/>
</dbReference>
<dbReference type="Gene3D" id="2.30.110.10">
    <property type="entry name" value="Electron Transport, Fmn-binding Protein, Chain A"/>
    <property type="match status" value="1"/>
</dbReference>
<dbReference type="InterPro" id="IPR024747">
    <property type="entry name" value="Pyridox_Oxase-rel"/>
</dbReference>
<name>A0A2U2MWE7_9GAMM</name>
<evidence type="ECO:0000313" key="2">
    <source>
        <dbReference type="EMBL" id="PWG61179.1"/>
    </source>
</evidence>
<organism evidence="2 3">
    <name type="scientific">Sediminicurvatus halobius</name>
    <dbReference type="NCBI Taxonomy" id="2182432"/>
    <lineage>
        <taxon>Bacteria</taxon>
        <taxon>Pseudomonadati</taxon>
        <taxon>Pseudomonadota</taxon>
        <taxon>Gammaproteobacteria</taxon>
        <taxon>Chromatiales</taxon>
        <taxon>Ectothiorhodospiraceae</taxon>
        <taxon>Sediminicurvatus</taxon>
    </lineage>
</organism>
<keyword evidence="3" id="KW-1185">Reference proteome</keyword>
<gene>
    <name evidence="2" type="ORF">DEM34_17725</name>
</gene>
<dbReference type="InterPro" id="IPR012349">
    <property type="entry name" value="Split_barrel_FMN-bd"/>
</dbReference>
<sequence>MIQACAARSTTVTRHQTQPAYRRVRRHPERASYCVEDAYSILDEALVAHVSFTMDARPFIVPMGFARDGNRLLLHGARGSRICRQLAKGIPATVAVTLLDGLVLARSTFHHSMNYRSVVVFGQCEPITDIEDKDKGLELLVEHIVPGRSQDARRPTRQELEATGLLAMPIEDFSIKRRSGPPVDDPADLDFPCWAGVLPTHLALGQPQPDSNGPPPPECPDYVERYRR</sequence>
<evidence type="ECO:0000256" key="1">
    <source>
        <dbReference type="SAM" id="MobiDB-lite"/>
    </source>
</evidence>
<dbReference type="SUPFAM" id="SSF50475">
    <property type="entry name" value="FMN-binding split barrel"/>
    <property type="match status" value="1"/>
</dbReference>
<dbReference type="AlphaFoldDB" id="A0A2U2MWE7"/>
<feature type="region of interest" description="Disordered" evidence="1">
    <location>
        <begin position="202"/>
        <end position="228"/>
    </location>
</feature>
<protein>
    <submittedName>
        <fullName evidence="2">Pyridoxamine 5'-phosphate oxidase family protein</fullName>
    </submittedName>
</protein>
<proteinExistence type="predicted"/>
<accession>A0A2U2MWE7</accession>